<keyword evidence="3" id="KW-1185">Reference proteome</keyword>
<gene>
    <name evidence="2" type="ORF">EOD39_10156</name>
</gene>
<evidence type="ECO:0000313" key="2">
    <source>
        <dbReference type="EMBL" id="RXN00151.1"/>
    </source>
</evidence>
<dbReference type="EMBL" id="SCEB01000233">
    <property type="protein sequence ID" value="RXN00151.1"/>
    <property type="molecule type" value="Genomic_DNA"/>
</dbReference>
<proteinExistence type="predicted"/>
<dbReference type="InterPro" id="IPR042383">
    <property type="entry name" value="FSBP"/>
</dbReference>
<feature type="domain" description="Myb/SANT-like DNA-binding" evidence="1">
    <location>
        <begin position="6"/>
        <end position="84"/>
    </location>
</feature>
<evidence type="ECO:0000313" key="3">
    <source>
        <dbReference type="Proteomes" id="UP000289886"/>
    </source>
</evidence>
<name>A0A662YTX9_ACIRT</name>
<organism evidence="2 3">
    <name type="scientific">Acipenser ruthenus</name>
    <name type="common">Sterlet sturgeon</name>
    <dbReference type="NCBI Taxonomy" id="7906"/>
    <lineage>
        <taxon>Eukaryota</taxon>
        <taxon>Metazoa</taxon>
        <taxon>Chordata</taxon>
        <taxon>Craniata</taxon>
        <taxon>Vertebrata</taxon>
        <taxon>Euteleostomi</taxon>
        <taxon>Actinopterygii</taxon>
        <taxon>Chondrostei</taxon>
        <taxon>Acipenseriformes</taxon>
        <taxon>Acipenseridae</taxon>
        <taxon>Acipenser</taxon>
    </lineage>
</organism>
<dbReference type="InterPro" id="IPR028002">
    <property type="entry name" value="Myb_DNA-bind_5"/>
</dbReference>
<dbReference type="AlphaFoldDB" id="A0A662YTX9"/>
<comment type="caution">
    <text evidence="2">The sequence shown here is derived from an EMBL/GenBank/DDBJ whole genome shotgun (WGS) entry which is preliminary data.</text>
</comment>
<evidence type="ECO:0000259" key="1">
    <source>
        <dbReference type="Pfam" id="PF13873"/>
    </source>
</evidence>
<dbReference type="PANTHER" id="PTHR15386">
    <property type="entry name" value="FIBRINOGEN SILENCER-BINDING PROTEIN"/>
    <property type="match status" value="1"/>
</dbReference>
<sequence>MVGKARSSNFTEAEKIDLLRLVRPHVRVIEEHKHKHLAIVGKNRCWVAEVEYYSALGGERPPRTAQGLHTLYKRLKENAKQELVQQQRAQPEY</sequence>
<dbReference type="Proteomes" id="UP000289886">
    <property type="component" value="Unassembled WGS sequence"/>
</dbReference>
<protein>
    <submittedName>
        <fullName evidence="2">Fibrinogen silencer-binding protein</fullName>
    </submittedName>
</protein>
<accession>A0A662YTX9</accession>
<dbReference type="Pfam" id="PF13873">
    <property type="entry name" value="Myb_DNA-bind_5"/>
    <property type="match status" value="1"/>
</dbReference>
<reference evidence="2 3" key="1">
    <citation type="submission" date="2019-01" db="EMBL/GenBank/DDBJ databases">
        <title>Draft Genome and Complete Hox-Cluster Characterization of the Sterlet Sturgeon (Acipenser ruthenus).</title>
        <authorList>
            <person name="Wei Q."/>
        </authorList>
    </citation>
    <scope>NUCLEOTIDE SEQUENCE [LARGE SCALE GENOMIC DNA]</scope>
    <source>
        <strain evidence="2">WHYD16114868_AA</strain>
        <tissue evidence="2">Blood</tissue>
    </source>
</reference>
<dbReference type="PANTHER" id="PTHR15386:SF0">
    <property type="entry name" value="FIBRINOGEN SILENCER-BINDING PROTEIN"/>
    <property type="match status" value="1"/>
</dbReference>